<comment type="caution">
    <text evidence="1">The sequence shown here is derived from an EMBL/GenBank/DDBJ whole genome shotgun (WGS) entry which is preliminary data.</text>
</comment>
<dbReference type="SUPFAM" id="SSF48371">
    <property type="entry name" value="ARM repeat"/>
    <property type="match status" value="1"/>
</dbReference>
<gene>
    <name evidence="1" type="ORF">F6453_3486</name>
</gene>
<protein>
    <submittedName>
        <fullName evidence="1">Uncharacterized protein</fullName>
    </submittedName>
</protein>
<evidence type="ECO:0000313" key="2">
    <source>
        <dbReference type="Proteomes" id="UP000469950"/>
    </source>
</evidence>
<proteinExistence type="predicted"/>
<dbReference type="AlphaFoldDB" id="A0A833N8H4"/>
<sequence length="1251" mass="140914">MIFETNANQIERLDQSQLVDLLRRLIQAELNKNSIPLRCGTAPAQITIADGGDDARVSWSGGPNETDWLPSRFTIFQSKKGATSPAGLKAETQTKSSQGTDAPLLNEALEKAISQSGAYVVVTSTPVVGTNLDRRIKAIREGVSDTGNDPTLLSSIQIYDCNRLAAWTNTHPSVALWLNALLRDVHLSGFQTFEDWGRAPEISEIEYQQNDDTRFVAKGREIQTWKNEDASISQEKSFDEIREVISTFLTARGNAVRIIGPSGFGKTRLVHQLIASQVALPQDVLSENQIIYCLYADVKDRLPNIAREIADTGSRALLVVDDCPDQVHTKLSDTVHRDGSHCHLITIGVETKAQGMRRNLIVELNAASNELIDHIAEATNKQVSEKNASLIRDLSQGFPRMAVLASRALEGGDEELSSVETLISRIVWGEHEIDQSAFESLQVLSLFTIVGMENHVAKELEEVANYCGKTARQMYKELQRFAERGVLFRQGDYGEVQPLPLAMRLSNQWLESNPAGTLEDLFRSLSEEMKLKMVGRLRWMSWSEKVLRFGRALLSEALPDEAALDSEFGSKLLDRFVHLAPDATMEHLGRLLSGKSIDELVAFDTGRRYAIWALEKLVFRRETFDAAARLLLKLGAAENEDWSNNASGQFTGLYQLYLSGTEATPEEKLVVLDDGLADANERVRKLSIDALNRMLETGHFSRTGGSEHIGAREALQDWQPTTYGEILNYYRAALSRLEQIALDTNDPNHRTALNTIGSHLRSLFSNVNLLDEIQAMIVRLREAYPGWHQAALGLNNWLYFDRNDADEAYQQRLREYYDELLPTDPLEQIHYYSSGWATDIHDPDVSYDREGDNDHHYTENKIYALVVEAPNEAQYFLPLLDRFLEEPTNSGWIAVVRIARHVNEPLNLLRHLLESMTPDSEIAVVSNLVRNVISGAAQADRNKGLECLELALGCQSLSTSSIEFLASAGLDDALMQRAIEFVQNDTVEPHQVSVIAFNDVLQTVDQGLIELMVSTLLDKQANGAWAAIGFLAHVLYRIAPKERRLLQSLKASVINPSLFDKPRYSNMDWYHWCDLVEKLFEGGHVDDLFSLELVDFIISVTSVQEYNVQLSFDDYAQKILQQLIATSPGLVWEKYHEARTALKGRALYRFLRLFEARVGEPSAPGVLNDIPAKIYVPWMLEEKEERMPFILDWLQLFAEEKKDRQWNAKFVSFVDAHVDRPERLDTLRSRLTTGMWCGSFASKLVFRLVNS</sequence>
<evidence type="ECO:0000313" key="1">
    <source>
        <dbReference type="EMBL" id="KAE8544102.1"/>
    </source>
</evidence>
<dbReference type="SUPFAM" id="SSF52540">
    <property type="entry name" value="P-loop containing nucleoside triphosphate hydrolases"/>
    <property type="match status" value="1"/>
</dbReference>
<name>A0A833N8H4_MARNT</name>
<reference evidence="1 2" key="1">
    <citation type="submission" date="2019-10" db="EMBL/GenBank/DDBJ databases">
        <title>Draft genome sequence of Marinobacter hydrocarbonoclasticus NCT7M from the microbiome of the marine copepod.</title>
        <authorList>
            <person name="Nuttall R."/>
            <person name="Sharma G."/>
            <person name="Moisander P."/>
        </authorList>
    </citation>
    <scope>NUCLEOTIDE SEQUENCE [LARGE SCALE GENOMIC DNA]</scope>
    <source>
        <strain evidence="1 2">NCT7M</strain>
    </source>
</reference>
<dbReference type="InterPro" id="IPR016024">
    <property type="entry name" value="ARM-type_fold"/>
</dbReference>
<organism evidence="1 2">
    <name type="scientific">Marinobacter nauticus</name>
    <name type="common">Marinobacter hydrocarbonoclasticus</name>
    <name type="synonym">Marinobacter aquaeolei</name>
    <dbReference type="NCBI Taxonomy" id="2743"/>
    <lineage>
        <taxon>Bacteria</taxon>
        <taxon>Pseudomonadati</taxon>
        <taxon>Pseudomonadota</taxon>
        <taxon>Gammaproteobacteria</taxon>
        <taxon>Pseudomonadales</taxon>
        <taxon>Marinobacteraceae</taxon>
        <taxon>Marinobacter</taxon>
    </lineage>
</organism>
<dbReference type="Proteomes" id="UP000469950">
    <property type="component" value="Unassembled WGS sequence"/>
</dbReference>
<dbReference type="InterPro" id="IPR027417">
    <property type="entry name" value="P-loop_NTPase"/>
</dbReference>
<dbReference type="EMBL" id="WBMP01000021">
    <property type="protein sequence ID" value="KAE8544102.1"/>
    <property type="molecule type" value="Genomic_DNA"/>
</dbReference>
<accession>A0A833N8H4</accession>
<dbReference type="RefSeq" id="WP_153741539.1">
    <property type="nucleotide sequence ID" value="NZ_WBMP01000021.1"/>
</dbReference>